<dbReference type="Pfam" id="PF02223">
    <property type="entry name" value="Thymidylate_kin"/>
    <property type="match status" value="1"/>
</dbReference>
<dbReference type="InterPro" id="IPR027417">
    <property type="entry name" value="P-loop_NTPase"/>
</dbReference>
<dbReference type="InterPro" id="IPR018095">
    <property type="entry name" value="Thymidylate_kin_CS"/>
</dbReference>
<comment type="caution">
    <text evidence="13">The sequence shown here is derived from an EMBL/GenBank/DDBJ whole genome shotgun (WGS) entry which is preliminary data.</text>
</comment>
<dbReference type="Gene3D" id="3.40.50.300">
    <property type="entry name" value="P-loop containing nucleotide triphosphate hydrolases"/>
    <property type="match status" value="1"/>
</dbReference>
<dbReference type="NCBIfam" id="TIGR00041">
    <property type="entry name" value="DTMP_kinase"/>
    <property type="match status" value="1"/>
</dbReference>
<keyword evidence="4 11" id="KW-0808">Transferase</keyword>
<accession>A0ABW1L1U0</accession>
<proteinExistence type="inferred from homology"/>
<dbReference type="InterPro" id="IPR039430">
    <property type="entry name" value="Thymidylate_kin-like_dom"/>
</dbReference>
<evidence type="ECO:0000256" key="1">
    <source>
        <dbReference type="ARBA" id="ARBA00009776"/>
    </source>
</evidence>
<evidence type="ECO:0000256" key="6">
    <source>
        <dbReference type="ARBA" id="ARBA00022741"/>
    </source>
</evidence>
<comment type="function">
    <text evidence="11">Phosphorylation of dTMP to form dTDP in both de novo and salvage pathways of dTTP synthesis.</text>
</comment>
<evidence type="ECO:0000313" key="14">
    <source>
        <dbReference type="Proteomes" id="UP001596116"/>
    </source>
</evidence>
<evidence type="ECO:0000256" key="11">
    <source>
        <dbReference type="HAMAP-Rule" id="MF_00165"/>
    </source>
</evidence>
<evidence type="ECO:0000256" key="9">
    <source>
        <dbReference type="ARBA" id="ARBA00029962"/>
    </source>
</evidence>
<reference evidence="13 14" key="1">
    <citation type="submission" date="2024-09" db="EMBL/GenBank/DDBJ databases">
        <authorList>
            <person name="Zhang Z.-H."/>
        </authorList>
    </citation>
    <scope>NUCLEOTIDE SEQUENCE [LARGE SCALE GENOMIC DNA]</scope>
    <source>
        <strain evidence="13 14">HHTR114</strain>
    </source>
</reference>
<dbReference type="GO" id="GO:0004798">
    <property type="term" value="F:dTMP kinase activity"/>
    <property type="evidence" value="ECO:0007669"/>
    <property type="project" value="UniProtKB-EC"/>
</dbReference>
<dbReference type="InterPro" id="IPR018094">
    <property type="entry name" value="Thymidylate_kinase"/>
</dbReference>
<evidence type="ECO:0000313" key="13">
    <source>
        <dbReference type="EMBL" id="MFC6036906.1"/>
    </source>
</evidence>
<evidence type="ECO:0000256" key="3">
    <source>
        <dbReference type="ARBA" id="ARBA00017144"/>
    </source>
</evidence>
<gene>
    <name evidence="11 13" type="primary">tmk</name>
    <name evidence="13" type="ORF">ACFMB1_15215</name>
</gene>
<protein>
    <recommendedName>
        <fullName evidence="3 11">Thymidylate kinase</fullName>
        <ecNumber evidence="2 11">2.7.4.9</ecNumber>
    </recommendedName>
    <alternativeName>
        <fullName evidence="9 11">dTMP kinase</fullName>
    </alternativeName>
</protein>
<dbReference type="PANTHER" id="PTHR10344:SF4">
    <property type="entry name" value="UMP-CMP KINASE 2, MITOCHONDRIAL"/>
    <property type="match status" value="1"/>
</dbReference>
<organism evidence="13 14">
    <name type="scientific">Hyphococcus aureus</name>
    <dbReference type="NCBI Taxonomy" id="2666033"/>
    <lineage>
        <taxon>Bacteria</taxon>
        <taxon>Pseudomonadati</taxon>
        <taxon>Pseudomonadota</taxon>
        <taxon>Alphaproteobacteria</taxon>
        <taxon>Parvularculales</taxon>
        <taxon>Parvularculaceae</taxon>
        <taxon>Hyphococcus</taxon>
    </lineage>
</organism>
<dbReference type="CDD" id="cd01672">
    <property type="entry name" value="TMPK"/>
    <property type="match status" value="1"/>
</dbReference>
<feature type="binding site" evidence="11">
    <location>
        <begin position="15"/>
        <end position="22"/>
    </location>
    <ligand>
        <name>ATP</name>
        <dbReference type="ChEBI" id="CHEBI:30616"/>
    </ligand>
</feature>
<dbReference type="PANTHER" id="PTHR10344">
    <property type="entry name" value="THYMIDYLATE KINASE"/>
    <property type="match status" value="1"/>
</dbReference>
<dbReference type="EC" id="2.7.4.9" evidence="2 11"/>
<comment type="catalytic activity">
    <reaction evidence="10 11">
        <text>dTMP + ATP = dTDP + ADP</text>
        <dbReference type="Rhea" id="RHEA:13517"/>
        <dbReference type="ChEBI" id="CHEBI:30616"/>
        <dbReference type="ChEBI" id="CHEBI:58369"/>
        <dbReference type="ChEBI" id="CHEBI:63528"/>
        <dbReference type="ChEBI" id="CHEBI:456216"/>
        <dbReference type="EC" id="2.7.4.9"/>
    </reaction>
</comment>
<dbReference type="HAMAP" id="MF_00165">
    <property type="entry name" value="Thymidylate_kinase"/>
    <property type="match status" value="1"/>
</dbReference>
<keyword evidence="14" id="KW-1185">Reference proteome</keyword>
<evidence type="ECO:0000256" key="10">
    <source>
        <dbReference type="ARBA" id="ARBA00048743"/>
    </source>
</evidence>
<dbReference type="SUPFAM" id="SSF52540">
    <property type="entry name" value="P-loop containing nucleoside triphosphate hydrolases"/>
    <property type="match status" value="1"/>
</dbReference>
<name>A0ABW1L1U0_9PROT</name>
<evidence type="ECO:0000256" key="7">
    <source>
        <dbReference type="ARBA" id="ARBA00022777"/>
    </source>
</evidence>
<keyword evidence="6 11" id="KW-0547">Nucleotide-binding</keyword>
<sequence length="217" mass="23216">MTPKSSSGFFISFEGGDGAGKSTQIKVLAKALREAGREVVVTREPGGSPGAEAIRKLLLEGEADKWSPLTEALLMYASRADHLERTIVPALARGAVVITDRFADSSMAYQGLAGELGEEAVSTLYKLVVGAQGPDLTFILDLAVDEGLKRSGSTGDTEQRFESKGSAYQEKVRQAFLEIAKREPDRCAVISADGEIMDVAARIGAVIQARFPKLLNR</sequence>
<dbReference type="Proteomes" id="UP001596116">
    <property type="component" value="Unassembled WGS sequence"/>
</dbReference>
<evidence type="ECO:0000256" key="4">
    <source>
        <dbReference type="ARBA" id="ARBA00022679"/>
    </source>
</evidence>
<feature type="domain" description="Thymidylate kinase-like" evidence="12">
    <location>
        <begin position="13"/>
        <end position="203"/>
    </location>
</feature>
<dbReference type="EMBL" id="JBHPON010000002">
    <property type="protein sequence ID" value="MFC6036906.1"/>
    <property type="molecule type" value="Genomic_DNA"/>
</dbReference>
<keyword evidence="8 11" id="KW-0067">ATP-binding</keyword>
<evidence type="ECO:0000256" key="5">
    <source>
        <dbReference type="ARBA" id="ARBA00022727"/>
    </source>
</evidence>
<dbReference type="RefSeq" id="WP_379882900.1">
    <property type="nucleotide sequence ID" value="NZ_JBHPON010000002.1"/>
</dbReference>
<dbReference type="PROSITE" id="PS01331">
    <property type="entry name" value="THYMIDYLATE_KINASE"/>
    <property type="match status" value="1"/>
</dbReference>
<evidence type="ECO:0000259" key="12">
    <source>
        <dbReference type="Pfam" id="PF02223"/>
    </source>
</evidence>
<comment type="similarity">
    <text evidence="1 11">Belongs to the thymidylate kinase family.</text>
</comment>
<evidence type="ECO:0000256" key="8">
    <source>
        <dbReference type="ARBA" id="ARBA00022840"/>
    </source>
</evidence>
<keyword evidence="5 11" id="KW-0545">Nucleotide biosynthesis</keyword>
<keyword evidence="7 11" id="KW-0418">Kinase</keyword>
<evidence type="ECO:0000256" key="2">
    <source>
        <dbReference type="ARBA" id="ARBA00012980"/>
    </source>
</evidence>